<dbReference type="OrthoDB" id="6691177at2"/>
<dbReference type="RefSeq" id="WP_047879034.1">
    <property type="nucleotide sequence ID" value="NZ_LDOT01000014.1"/>
</dbReference>
<sequence length="461" mass="53790">MKVYFSDFFDVDEALIDAYGAFNPSLLNDLPLFIDPFLLYINDDDELRNLHNEVINYVAFLKEQANEKDINSAELQAWFMFPEVRQNWFGYSEVGCGGHGLGKDFADSLNNNLNTIFMDFGDETVTKESHLEKLCLIKDGVGKDTISDFTTNLIKQFLLEYTQKFSAENIDKKYLSAHMVKKVYFDYDKKKWMPKEYILPTYNDDFVLLTPKSILTKDKTWINKADLLSRFDGIVDAMPNHELREKINDYLSKCLPEDYKNSDYKEAIKSTISKYPEYIDYFIKSKEDGYKEARLTSDVKVADIEKLYIENLREIYSQLSKTEFYDMSNETFDELYMKAQLFKDVIESRGGYKLVFTNQSKITKEAELRLLIKLVFLAQVKHKYQLNLSDRLSFKLASNPVLKQSIGKKLKEEEGLDDNDKSIFAIVFYSDKEFNRVTNILKDLRASLSKTLFMIDARPSE</sequence>
<comment type="caution">
    <text evidence="1">The sequence shown here is derived from an EMBL/GenBank/DDBJ whole genome shotgun (WGS) entry which is preliminary data.</text>
</comment>
<dbReference type="Proteomes" id="UP000036097">
    <property type="component" value="Unassembled WGS sequence"/>
</dbReference>
<dbReference type="EMBL" id="LDOT01000014">
    <property type="protein sequence ID" value="KLV05353.1"/>
    <property type="molecule type" value="Genomic_DNA"/>
</dbReference>
<proteinExistence type="predicted"/>
<keyword evidence="2" id="KW-1185">Reference proteome</keyword>
<dbReference type="AlphaFoldDB" id="A0A0J1H0J0"/>
<name>A0A0J1H0J0_9GAMM</name>
<dbReference type="STRING" id="1195763.ABT56_11555"/>
<organism evidence="1 2">
    <name type="scientific">Photobacterium aquae</name>
    <dbReference type="NCBI Taxonomy" id="1195763"/>
    <lineage>
        <taxon>Bacteria</taxon>
        <taxon>Pseudomonadati</taxon>
        <taxon>Pseudomonadota</taxon>
        <taxon>Gammaproteobacteria</taxon>
        <taxon>Vibrionales</taxon>
        <taxon>Vibrionaceae</taxon>
        <taxon>Photobacterium</taxon>
    </lineage>
</organism>
<evidence type="ECO:0000313" key="2">
    <source>
        <dbReference type="Proteomes" id="UP000036097"/>
    </source>
</evidence>
<protein>
    <submittedName>
        <fullName evidence="1">Uncharacterized protein</fullName>
    </submittedName>
</protein>
<gene>
    <name evidence="1" type="ORF">ABT56_11555</name>
</gene>
<dbReference type="PATRIC" id="fig|1195763.3.peg.2431"/>
<accession>A0A0J1H0J0</accession>
<evidence type="ECO:0000313" key="1">
    <source>
        <dbReference type="EMBL" id="KLV05353.1"/>
    </source>
</evidence>
<reference evidence="1 2" key="1">
    <citation type="submission" date="2015-05" db="EMBL/GenBank/DDBJ databases">
        <title>Photobacterium galathea sp. nov.</title>
        <authorList>
            <person name="Machado H."/>
            <person name="Gram L."/>
        </authorList>
    </citation>
    <scope>NUCLEOTIDE SEQUENCE [LARGE SCALE GENOMIC DNA]</scope>
    <source>
        <strain evidence="1 2">CGMCC 1.12159</strain>
    </source>
</reference>